<evidence type="ECO:0000313" key="2">
    <source>
        <dbReference type="EMBL" id="CUQ25072.1"/>
    </source>
</evidence>
<dbReference type="Gene3D" id="3.90.1150.10">
    <property type="entry name" value="Aspartate Aminotransferase, domain 1"/>
    <property type="match status" value="1"/>
</dbReference>
<organism evidence="2 3">
    <name type="scientific">Flavonifractor plautii</name>
    <name type="common">Fusobacterium plautii</name>
    <dbReference type="NCBI Taxonomy" id="292800"/>
    <lineage>
        <taxon>Bacteria</taxon>
        <taxon>Bacillati</taxon>
        <taxon>Bacillota</taxon>
        <taxon>Clostridia</taxon>
        <taxon>Eubacteriales</taxon>
        <taxon>Oscillospiraceae</taxon>
        <taxon>Flavonifractor</taxon>
    </lineage>
</organism>
<dbReference type="EC" id="5.4.3.8" evidence="2"/>
<proteinExistence type="predicted"/>
<dbReference type="GO" id="GO:0042286">
    <property type="term" value="F:glutamate-1-semialdehyde 2,1-aminomutase activity"/>
    <property type="evidence" value="ECO:0007669"/>
    <property type="project" value="UniProtKB-EC"/>
</dbReference>
<dbReference type="EMBL" id="CYZT01000810">
    <property type="protein sequence ID" value="CUQ25072.1"/>
    <property type="molecule type" value="Genomic_DNA"/>
</dbReference>
<dbReference type="AlphaFoldDB" id="A0A174US76"/>
<evidence type="ECO:0000256" key="1">
    <source>
        <dbReference type="ARBA" id="ARBA00001933"/>
    </source>
</evidence>
<gene>
    <name evidence="2" type="primary">hemL</name>
    <name evidence="2" type="ORF">ERS852411_04153</name>
</gene>
<dbReference type="InterPro" id="IPR015422">
    <property type="entry name" value="PyrdxlP-dep_Trfase_small"/>
</dbReference>
<dbReference type="InterPro" id="IPR015424">
    <property type="entry name" value="PyrdxlP-dep_Trfase"/>
</dbReference>
<dbReference type="PANTHER" id="PTHR43713:SF3">
    <property type="entry name" value="GLUTAMATE-1-SEMIALDEHYDE 2,1-AMINOMUTASE 1, CHLOROPLASTIC-RELATED"/>
    <property type="match status" value="1"/>
</dbReference>
<accession>A0A174US76</accession>
<dbReference type="SUPFAM" id="SSF53383">
    <property type="entry name" value="PLP-dependent transferases"/>
    <property type="match status" value="1"/>
</dbReference>
<sequence length="87" mass="9240">MKRTGAPVVINQLGSLLAPFFTPTAVTTCTDAKGSDVAKYARYFQGMLERGVALAPAQFEAMFISEAHTQAELDATLAAAEAVFQTL</sequence>
<dbReference type="PANTHER" id="PTHR43713">
    <property type="entry name" value="GLUTAMATE-1-SEMIALDEHYDE 2,1-AMINOMUTASE"/>
    <property type="match status" value="1"/>
</dbReference>
<reference evidence="2 3" key="1">
    <citation type="submission" date="2015-09" db="EMBL/GenBank/DDBJ databases">
        <authorList>
            <consortium name="Pathogen Informatics"/>
        </authorList>
    </citation>
    <scope>NUCLEOTIDE SEQUENCE [LARGE SCALE GENOMIC DNA]</scope>
    <source>
        <strain evidence="2 3">2789STDY5608854</strain>
    </source>
</reference>
<protein>
    <submittedName>
        <fullName evidence="2">Glutamate-1-semialdehyde 2,1-aminomutase</fullName>
        <ecNumber evidence="2">5.4.3.8</ecNumber>
    </submittedName>
</protein>
<name>A0A174US76_FLAPL</name>
<dbReference type="Proteomes" id="UP000095746">
    <property type="component" value="Unassembled WGS sequence"/>
</dbReference>
<keyword evidence="2" id="KW-0413">Isomerase</keyword>
<evidence type="ECO:0000313" key="3">
    <source>
        <dbReference type="Proteomes" id="UP000095746"/>
    </source>
</evidence>
<comment type="cofactor">
    <cofactor evidence="1">
        <name>pyridoxal 5'-phosphate</name>
        <dbReference type="ChEBI" id="CHEBI:597326"/>
    </cofactor>
</comment>